<keyword evidence="4" id="KW-0560">Oxidoreductase</keyword>
<dbReference type="InterPro" id="IPR051178">
    <property type="entry name" value="TfdA_dioxygenase"/>
</dbReference>
<dbReference type="GO" id="GO:0046872">
    <property type="term" value="F:metal ion binding"/>
    <property type="evidence" value="ECO:0007669"/>
    <property type="project" value="UniProtKB-KW"/>
</dbReference>
<proteinExistence type="inferred from homology"/>
<comment type="caution">
    <text evidence="8">The sequence shown here is derived from an EMBL/GenBank/DDBJ whole genome shotgun (WGS) entry which is preliminary data.</text>
</comment>
<feature type="non-terminal residue" evidence="8">
    <location>
        <position position="1"/>
    </location>
</feature>
<dbReference type="OrthoDB" id="5818554at2759"/>
<evidence type="ECO:0000313" key="9">
    <source>
        <dbReference type="Proteomes" id="UP000258309"/>
    </source>
</evidence>
<dbReference type="Proteomes" id="UP000258309">
    <property type="component" value="Unassembled WGS sequence"/>
</dbReference>
<dbReference type="InterPro" id="IPR003819">
    <property type="entry name" value="TauD/TfdA-like"/>
</dbReference>
<dbReference type="EMBL" id="NCSJ02000008">
    <property type="protein sequence ID" value="RFU35443.1"/>
    <property type="molecule type" value="Genomic_DNA"/>
</dbReference>
<dbReference type="STRING" id="5539.A0A3E2HQ05"/>
<keyword evidence="5" id="KW-0408">Iron</keyword>
<evidence type="ECO:0000259" key="7">
    <source>
        <dbReference type="Pfam" id="PF02668"/>
    </source>
</evidence>
<feature type="region of interest" description="Disordered" evidence="6">
    <location>
        <begin position="300"/>
        <end position="321"/>
    </location>
</feature>
<dbReference type="GO" id="GO:0051213">
    <property type="term" value="F:dioxygenase activity"/>
    <property type="evidence" value="ECO:0007669"/>
    <property type="project" value="UniProtKB-KW"/>
</dbReference>
<dbReference type="OMA" id="TLWADLQ"/>
<dbReference type="Pfam" id="PF02668">
    <property type="entry name" value="TauD"/>
    <property type="match status" value="1"/>
</dbReference>
<evidence type="ECO:0000256" key="3">
    <source>
        <dbReference type="ARBA" id="ARBA00022964"/>
    </source>
</evidence>
<evidence type="ECO:0000313" key="8">
    <source>
        <dbReference type="EMBL" id="RFU35443.1"/>
    </source>
</evidence>
<keyword evidence="3" id="KW-0223">Dioxygenase</keyword>
<sequence length="321" mass="36928">MPGLIQESPFKTITVKELHPTFGAEVEGVDFHNLSDEQFNEIVAAMAKYGICVFRETGMSDKEHVDFSKRFGDLDDIRPYLNNGRKPRYEFYELFDAGNIDENNNVLDPTATRSHYNKGNMLFHVDSSFNPRRASFSLLHAVEIPPKGTGGDTYFADSRTAFEELPPDLKEELLREDYVAAHCLAQSRKLGSPEFFKDLNPWETKMARHKLIQRHEPSDRMNIYVAAHTHHLEGIPEEKSTQLIDTLKKHCTQDKYVFPVKWENVGDLVIWDNRCVMHRAAGGSFEGKYRRDLRRTTVHDDSPTAWGLNDPNDQRPGFKQL</sequence>
<comment type="similarity">
    <text evidence="1">Belongs to the TfdA dioxygenase family.</text>
</comment>
<evidence type="ECO:0000256" key="4">
    <source>
        <dbReference type="ARBA" id="ARBA00023002"/>
    </source>
</evidence>
<name>A0A3E2HQ05_SCYLI</name>
<feature type="domain" description="TauD/TfdA-like" evidence="7">
    <location>
        <begin position="15"/>
        <end position="297"/>
    </location>
</feature>
<gene>
    <name evidence="8" type="ORF">B7463_g865</name>
</gene>
<keyword evidence="9" id="KW-1185">Reference proteome</keyword>
<protein>
    <recommendedName>
        <fullName evidence="7">TauD/TfdA-like domain-containing protein</fullName>
    </recommendedName>
</protein>
<evidence type="ECO:0000256" key="2">
    <source>
        <dbReference type="ARBA" id="ARBA00022723"/>
    </source>
</evidence>
<dbReference type="InterPro" id="IPR042098">
    <property type="entry name" value="TauD-like_sf"/>
</dbReference>
<reference evidence="8 9" key="1">
    <citation type="submission" date="2018-05" db="EMBL/GenBank/DDBJ databases">
        <title>Draft genome sequence of Scytalidium lignicola DSM 105466, a ubiquitous saprotrophic fungus.</title>
        <authorList>
            <person name="Buettner E."/>
            <person name="Gebauer A.M."/>
            <person name="Hofrichter M."/>
            <person name="Liers C."/>
            <person name="Kellner H."/>
        </authorList>
    </citation>
    <scope>NUCLEOTIDE SEQUENCE [LARGE SCALE GENOMIC DNA]</scope>
    <source>
        <strain evidence="8 9">DSM 105466</strain>
    </source>
</reference>
<dbReference type="PANTHER" id="PTHR43779">
    <property type="entry name" value="DIOXYGENASE RV0097-RELATED"/>
    <property type="match status" value="1"/>
</dbReference>
<accession>A0A3E2HQ05</accession>
<dbReference type="Gene3D" id="3.60.130.10">
    <property type="entry name" value="Clavaminate synthase-like"/>
    <property type="match status" value="1"/>
</dbReference>
<feature type="non-terminal residue" evidence="8">
    <location>
        <position position="321"/>
    </location>
</feature>
<dbReference type="AlphaFoldDB" id="A0A3E2HQ05"/>
<evidence type="ECO:0000256" key="6">
    <source>
        <dbReference type="SAM" id="MobiDB-lite"/>
    </source>
</evidence>
<keyword evidence="2" id="KW-0479">Metal-binding</keyword>
<evidence type="ECO:0000256" key="1">
    <source>
        <dbReference type="ARBA" id="ARBA00005896"/>
    </source>
</evidence>
<organism evidence="8 9">
    <name type="scientific">Scytalidium lignicola</name>
    <name type="common">Hyphomycete</name>
    <dbReference type="NCBI Taxonomy" id="5539"/>
    <lineage>
        <taxon>Eukaryota</taxon>
        <taxon>Fungi</taxon>
        <taxon>Dikarya</taxon>
        <taxon>Ascomycota</taxon>
        <taxon>Pezizomycotina</taxon>
        <taxon>Leotiomycetes</taxon>
        <taxon>Leotiomycetes incertae sedis</taxon>
        <taxon>Scytalidium</taxon>
    </lineage>
</organism>
<evidence type="ECO:0000256" key="5">
    <source>
        <dbReference type="ARBA" id="ARBA00023004"/>
    </source>
</evidence>
<dbReference type="SUPFAM" id="SSF51197">
    <property type="entry name" value="Clavaminate synthase-like"/>
    <property type="match status" value="1"/>
</dbReference>
<dbReference type="PANTHER" id="PTHR43779:SF3">
    <property type="entry name" value="(3R)-3-[(CARBOXYMETHYL)AMINO]FATTY ACID OXYGENASE_DECARBOXYLASE"/>
    <property type="match status" value="1"/>
</dbReference>